<reference evidence="1" key="1">
    <citation type="submission" date="2020-08" db="EMBL/GenBank/DDBJ databases">
        <title>Multicomponent nature underlies the extraordinary mechanical properties of spider dragline silk.</title>
        <authorList>
            <person name="Kono N."/>
            <person name="Nakamura H."/>
            <person name="Mori M."/>
            <person name="Yoshida Y."/>
            <person name="Ohtoshi R."/>
            <person name="Malay A.D."/>
            <person name="Moran D.A.P."/>
            <person name="Tomita M."/>
            <person name="Numata K."/>
            <person name="Arakawa K."/>
        </authorList>
    </citation>
    <scope>NUCLEOTIDE SEQUENCE</scope>
</reference>
<keyword evidence="2" id="KW-1185">Reference proteome</keyword>
<evidence type="ECO:0000313" key="1">
    <source>
        <dbReference type="EMBL" id="GFX88435.1"/>
    </source>
</evidence>
<protein>
    <submittedName>
        <fullName evidence="1">Uncharacterized protein</fullName>
    </submittedName>
</protein>
<name>A0A8X6R6G9_TRICX</name>
<organism evidence="1 2">
    <name type="scientific">Trichonephila clavipes</name>
    <name type="common">Golden silk orbweaver</name>
    <name type="synonym">Nephila clavipes</name>
    <dbReference type="NCBI Taxonomy" id="2585209"/>
    <lineage>
        <taxon>Eukaryota</taxon>
        <taxon>Metazoa</taxon>
        <taxon>Ecdysozoa</taxon>
        <taxon>Arthropoda</taxon>
        <taxon>Chelicerata</taxon>
        <taxon>Arachnida</taxon>
        <taxon>Araneae</taxon>
        <taxon>Araneomorphae</taxon>
        <taxon>Entelegynae</taxon>
        <taxon>Araneoidea</taxon>
        <taxon>Nephilidae</taxon>
        <taxon>Trichonephila</taxon>
    </lineage>
</organism>
<gene>
    <name evidence="1" type="ORF">TNCV_2279031</name>
</gene>
<dbReference type="EMBL" id="BMAU01021052">
    <property type="protein sequence ID" value="GFX88435.1"/>
    <property type="molecule type" value="Genomic_DNA"/>
</dbReference>
<comment type="caution">
    <text evidence="1">The sequence shown here is derived from an EMBL/GenBank/DDBJ whole genome shotgun (WGS) entry which is preliminary data.</text>
</comment>
<accession>A0A8X6R6G9</accession>
<dbReference type="AlphaFoldDB" id="A0A8X6R6G9"/>
<sequence>MVLISTVSRDKGLMPPKSSRVEETVAHYKGTATADSDVVQSGRPIFDDFFQQLWPYIGNNTANAVFQMVKRLWLIRMDQ</sequence>
<dbReference type="Proteomes" id="UP000887159">
    <property type="component" value="Unassembled WGS sequence"/>
</dbReference>
<proteinExistence type="predicted"/>
<evidence type="ECO:0000313" key="2">
    <source>
        <dbReference type="Proteomes" id="UP000887159"/>
    </source>
</evidence>